<protein>
    <submittedName>
        <fullName evidence="3">DUF1566 domain-containing protein</fullName>
    </submittedName>
</protein>
<name>A0A3A6U2K8_LEGPN</name>
<dbReference type="Proteomes" id="UP000277145">
    <property type="component" value="Unassembled WGS sequence"/>
</dbReference>
<gene>
    <name evidence="3" type="ORF">D1H98_03600</name>
</gene>
<feature type="chain" id="PRO_5030072370" evidence="2">
    <location>
        <begin position="26"/>
        <end position="269"/>
    </location>
</feature>
<reference evidence="3 4" key="1">
    <citation type="submission" date="2018-08" db="EMBL/GenBank/DDBJ databases">
        <title>Genome Sequences of Legionella pneumophila subsp. pneumophila Isolates, Recovered from a Drinking Water System in a Large Builging.</title>
        <authorList>
            <person name="Gomez-Alvarez V."/>
            <person name="Boczek L."/>
            <person name="King D."/>
            <person name="Pemberton A."/>
            <person name="Pfaller S."/>
            <person name="Rodgers M."/>
            <person name="Santodomingo J."/>
            <person name="Revetta R."/>
        </authorList>
    </citation>
    <scope>NUCLEOTIDE SEQUENCE [LARGE SCALE GENOMIC DNA]</scope>
    <source>
        <strain evidence="3 4">L01C.1</strain>
    </source>
</reference>
<feature type="signal peptide" evidence="2">
    <location>
        <begin position="1"/>
        <end position="25"/>
    </location>
</feature>
<dbReference type="AlphaFoldDB" id="A0A3A6U2K8"/>
<comment type="caution">
    <text evidence="3">The sequence shown here is derived from an EMBL/GenBank/DDBJ whole genome shotgun (WGS) entry which is preliminary data.</text>
</comment>
<dbReference type="EMBL" id="QWDR01000001">
    <property type="protein sequence ID" value="RJY33892.1"/>
    <property type="molecule type" value="Genomic_DNA"/>
</dbReference>
<evidence type="ECO:0000256" key="2">
    <source>
        <dbReference type="SAM" id="SignalP"/>
    </source>
</evidence>
<sequence length="269" mass="28795">MRIKMNHLKIIGTAGLFMMSCAAQANDKELWAHIEALYSKIGTLQTQINSIPQGAPGPMGPAGPKGERGPAGTYTAGEGISISNGEIKTTLTHHIGEEYNGGIIFWVDKTGQHGLIASKTDLNNNEGIQWRNGESGNKVTNARADGIYAGESNTKLIIAQQTIDNQSGTFAALLAANYRVLGDGITPCPIPTPESATCYGGWYLPSAYELTLLHNNLQRQGISTFAPDYYWSSTESSVGEAWLQNFSTGELMASGKASTLGHVRAVSRF</sequence>
<accession>A0A3A6U2K8</accession>
<proteinExistence type="predicted"/>
<evidence type="ECO:0000256" key="1">
    <source>
        <dbReference type="SAM" id="MobiDB-lite"/>
    </source>
</evidence>
<keyword evidence="2" id="KW-0732">Signal</keyword>
<evidence type="ECO:0000313" key="4">
    <source>
        <dbReference type="Proteomes" id="UP000277145"/>
    </source>
</evidence>
<feature type="region of interest" description="Disordered" evidence="1">
    <location>
        <begin position="49"/>
        <end position="71"/>
    </location>
</feature>
<evidence type="ECO:0000313" key="3">
    <source>
        <dbReference type="EMBL" id="RJY33892.1"/>
    </source>
</evidence>
<organism evidence="3 4">
    <name type="scientific">Legionella pneumophila subsp. pneumophila</name>
    <dbReference type="NCBI Taxonomy" id="91891"/>
    <lineage>
        <taxon>Bacteria</taxon>
        <taxon>Pseudomonadati</taxon>
        <taxon>Pseudomonadota</taxon>
        <taxon>Gammaproteobacteria</taxon>
        <taxon>Legionellales</taxon>
        <taxon>Legionellaceae</taxon>
        <taxon>Legionella</taxon>
    </lineage>
</organism>
<dbReference type="PROSITE" id="PS51257">
    <property type="entry name" value="PROKAR_LIPOPROTEIN"/>
    <property type="match status" value="1"/>
</dbReference>